<organism evidence="1 2">
    <name type="scientific">Candidatus Marsarchaeota G2 archaeon ECH_B_SAG-G16</name>
    <dbReference type="NCBI Taxonomy" id="1978167"/>
    <lineage>
        <taxon>Archaea</taxon>
        <taxon>Candidatus Marsarchaeota</taxon>
        <taxon>Candidatus Marsarchaeota group 2</taxon>
    </lineage>
</organism>
<proteinExistence type="predicted"/>
<comment type="caution">
    <text evidence="1">The sequence shown here is derived from an EMBL/GenBank/DDBJ whole genome shotgun (WGS) entry which is preliminary data.</text>
</comment>
<dbReference type="AlphaFoldDB" id="A0A2R6C3H0"/>
<gene>
    <name evidence="1" type="ORF">B9Q13_01910</name>
</gene>
<protein>
    <submittedName>
        <fullName evidence="1">Uncharacterized protein</fullName>
    </submittedName>
</protein>
<reference evidence="1 2" key="1">
    <citation type="submission" date="2017-04" db="EMBL/GenBank/DDBJ databases">
        <title>Novel microbial lineages endemic to geothermal iron-oxide mats fill important gaps in the evolutionary history of Archaea.</title>
        <authorList>
            <person name="Jay Z.J."/>
            <person name="Beam J.P."/>
            <person name="Dlakic M."/>
            <person name="Rusch D.B."/>
            <person name="Kozubal M.A."/>
            <person name="Inskeep W.P."/>
        </authorList>
    </citation>
    <scope>NUCLEOTIDE SEQUENCE [LARGE SCALE GENOMIC DNA]</scope>
    <source>
        <strain evidence="1">ECH_B_SAG-G16</strain>
    </source>
</reference>
<dbReference type="EMBL" id="NEXO01000030">
    <property type="protein sequence ID" value="PSO05423.1"/>
    <property type="molecule type" value="Genomic_DNA"/>
</dbReference>
<name>A0A2R6C3H0_9ARCH</name>
<accession>A0A2R6C3H0</accession>
<sequence length="65" mass="7433">MNKNFAEPVSGFIKNGIRWLYLRQTPKANSYGQNISQIQIISNMIATFLEICLNIVKVLLNTFTI</sequence>
<dbReference type="Proteomes" id="UP000241886">
    <property type="component" value="Unassembled WGS sequence"/>
</dbReference>
<evidence type="ECO:0000313" key="2">
    <source>
        <dbReference type="Proteomes" id="UP000241886"/>
    </source>
</evidence>
<evidence type="ECO:0000313" key="1">
    <source>
        <dbReference type="EMBL" id="PSO05423.1"/>
    </source>
</evidence>